<dbReference type="GO" id="GO:0004089">
    <property type="term" value="F:carbonate dehydratase activity"/>
    <property type="evidence" value="ECO:0007669"/>
    <property type="project" value="InterPro"/>
</dbReference>
<keyword evidence="5" id="KW-1185">Reference proteome</keyword>
<evidence type="ECO:0000313" key="5">
    <source>
        <dbReference type="Proteomes" id="UP000549394"/>
    </source>
</evidence>
<dbReference type="Proteomes" id="UP000549394">
    <property type="component" value="Unassembled WGS sequence"/>
</dbReference>
<dbReference type="Pfam" id="PF00194">
    <property type="entry name" value="Carb_anhydrase"/>
    <property type="match status" value="1"/>
</dbReference>
<keyword evidence="2" id="KW-0732">Signal</keyword>
<feature type="signal peptide" evidence="2">
    <location>
        <begin position="1"/>
        <end position="29"/>
    </location>
</feature>
<name>A0A7I8W442_9ANNE</name>
<protein>
    <submittedName>
        <fullName evidence="4">DgyrCDS11681</fullName>
    </submittedName>
</protein>
<dbReference type="InterPro" id="IPR001148">
    <property type="entry name" value="CA_dom"/>
</dbReference>
<reference evidence="4 5" key="1">
    <citation type="submission" date="2020-08" db="EMBL/GenBank/DDBJ databases">
        <authorList>
            <person name="Hejnol A."/>
        </authorList>
    </citation>
    <scope>NUCLEOTIDE SEQUENCE [LARGE SCALE GENOMIC DNA]</scope>
</reference>
<dbReference type="OrthoDB" id="429145at2759"/>
<dbReference type="AlphaFoldDB" id="A0A7I8W442"/>
<dbReference type="PROSITE" id="PS51144">
    <property type="entry name" value="ALPHA_CA_2"/>
    <property type="match status" value="1"/>
</dbReference>
<dbReference type="InterPro" id="IPR036398">
    <property type="entry name" value="CA_dom_sf"/>
</dbReference>
<dbReference type="GO" id="GO:0008270">
    <property type="term" value="F:zinc ion binding"/>
    <property type="evidence" value="ECO:0007669"/>
    <property type="project" value="InterPro"/>
</dbReference>
<dbReference type="CDD" id="cd00326">
    <property type="entry name" value="alpha_CA"/>
    <property type="match status" value="1"/>
</dbReference>
<proteinExistence type="inferred from homology"/>
<evidence type="ECO:0000259" key="3">
    <source>
        <dbReference type="PROSITE" id="PS51144"/>
    </source>
</evidence>
<feature type="domain" description="Alpha-carbonic anhydrase" evidence="3">
    <location>
        <begin position="31"/>
        <end position="289"/>
    </location>
</feature>
<feature type="chain" id="PRO_5029665884" evidence="2">
    <location>
        <begin position="30"/>
        <end position="318"/>
    </location>
</feature>
<dbReference type="SUPFAM" id="SSF51069">
    <property type="entry name" value="Carbonic anhydrase"/>
    <property type="match status" value="1"/>
</dbReference>
<accession>A0A7I8W442</accession>
<evidence type="ECO:0000256" key="1">
    <source>
        <dbReference type="ARBA" id="ARBA00010718"/>
    </source>
</evidence>
<dbReference type="InterPro" id="IPR023561">
    <property type="entry name" value="Carbonic_anhydrase_a-class"/>
</dbReference>
<gene>
    <name evidence="4" type="ORF">DGYR_LOCUS11010</name>
</gene>
<evidence type="ECO:0000313" key="4">
    <source>
        <dbReference type="EMBL" id="CAD5123323.1"/>
    </source>
</evidence>
<comment type="caution">
    <text evidence="4">The sequence shown here is derived from an EMBL/GenBank/DDBJ whole genome shotgun (WGS) entry which is preliminary data.</text>
</comment>
<sequence length="318" mass="36685">MVHSGATINMIRFLFFVLLYTQQFLQIESRDKWNYKDQDNWKNNKEWAKCGYDEQSPININENALVPAKFEPFKFEGYENHACNMTLTHTGHSIKISTCHDHIISGGGLNGKFKLDHVHFHWGTKENPQGEHILNSGNTIRKFKGEMHFVHHHLDKKSVNDAASEHNGLAVLGVFIEVNKEKSAVFDKIDEQIGKLLYEEKTVDIPEFPFINLFPEDRNKVIRYQGSLTVPPCHETVTWTLFTEPVYISQEQLEHLYTMYDGKDNSNGLLLNNYRKTQPLNGRTTYLADLNLNPNSGQQNHYALVIISILNLLMLLIL</sequence>
<dbReference type="GO" id="GO:0005886">
    <property type="term" value="C:plasma membrane"/>
    <property type="evidence" value="ECO:0007669"/>
    <property type="project" value="TreeGrafter"/>
</dbReference>
<dbReference type="Gene3D" id="3.10.200.10">
    <property type="entry name" value="Alpha carbonic anhydrase"/>
    <property type="match status" value="1"/>
</dbReference>
<comment type="similarity">
    <text evidence="1">Belongs to the alpha-carbonic anhydrase family.</text>
</comment>
<evidence type="ECO:0000256" key="2">
    <source>
        <dbReference type="SAM" id="SignalP"/>
    </source>
</evidence>
<dbReference type="PANTHER" id="PTHR18952">
    <property type="entry name" value="CARBONIC ANHYDRASE"/>
    <property type="match status" value="1"/>
</dbReference>
<dbReference type="SMART" id="SM01057">
    <property type="entry name" value="Carb_anhydrase"/>
    <property type="match status" value="1"/>
</dbReference>
<dbReference type="EMBL" id="CAJFCJ010000019">
    <property type="protein sequence ID" value="CAD5123323.1"/>
    <property type="molecule type" value="Genomic_DNA"/>
</dbReference>
<organism evidence="4 5">
    <name type="scientific">Dimorphilus gyrociliatus</name>
    <dbReference type="NCBI Taxonomy" id="2664684"/>
    <lineage>
        <taxon>Eukaryota</taxon>
        <taxon>Metazoa</taxon>
        <taxon>Spiralia</taxon>
        <taxon>Lophotrochozoa</taxon>
        <taxon>Annelida</taxon>
        <taxon>Polychaeta</taxon>
        <taxon>Polychaeta incertae sedis</taxon>
        <taxon>Dinophilidae</taxon>
        <taxon>Dimorphilus</taxon>
    </lineage>
</organism>
<dbReference type="PANTHER" id="PTHR18952:SF278">
    <property type="entry name" value="CARBONIC ANHYDRASE"/>
    <property type="match status" value="1"/>
</dbReference>